<keyword evidence="4 7" id="KW-1133">Transmembrane helix</keyword>
<evidence type="ECO:0000256" key="4">
    <source>
        <dbReference type="ARBA" id="ARBA00022989"/>
    </source>
</evidence>
<dbReference type="STRING" id="29655.A0A0K9P1U0"/>
<evidence type="ECO:0000256" key="3">
    <source>
        <dbReference type="ARBA" id="ARBA00022692"/>
    </source>
</evidence>
<dbReference type="AlphaFoldDB" id="A0A0K9P1U0"/>
<evidence type="ECO:0000256" key="5">
    <source>
        <dbReference type="ARBA" id="ARBA00023136"/>
    </source>
</evidence>
<proteinExistence type="inferred from homology"/>
<evidence type="ECO:0000256" key="2">
    <source>
        <dbReference type="ARBA" id="ARBA00022448"/>
    </source>
</evidence>
<dbReference type="InterPro" id="IPR023271">
    <property type="entry name" value="Aquaporin-like"/>
</dbReference>
<keyword evidence="2 6" id="KW-0813">Transport</keyword>
<dbReference type="OrthoDB" id="3222at2759"/>
<comment type="similarity">
    <text evidence="6">Belongs to the MIP/aquaporin (TC 1.A.8) family.</text>
</comment>
<dbReference type="InterPro" id="IPR034294">
    <property type="entry name" value="Aquaporin_transptr"/>
</dbReference>
<comment type="subcellular location">
    <subcellularLocation>
        <location evidence="1">Membrane</location>
        <topology evidence="1">Multi-pass membrane protein</topology>
    </subcellularLocation>
</comment>
<keyword evidence="9" id="KW-1185">Reference proteome</keyword>
<feature type="transmembrane region" description="Helical" evidence="7">
    <location>
        <begin position="84"/>
        <end position="105"/>
    </location>
</feature>
<evidence type="ECO:0000313" key="9">
    <source>
        <dbReference type="Proteomes" id="UP000036987"/>
    </source>
</evidence>
<comment type="caution">
    <text evidence="8">The sequence shown here is derived from an EMBL/GenBank/DDBJ whole genome shotgun (WGS) entry which is preliminary data.</text>
</comment>
<feature type="transmembrane region" description="Helical" evidence="7">
    <location>
        <begin position="126"/>
        <end position="146"/>
    </location>
</feature>
<evidence type="ECO:0000256" key="1">
    <source>
        <dbReference type="ARBA" id="ARBA00004141"/>
    </source>
</evidence>
<dbReference type="InterPro" id="IPR000425">
    <property type="entry name" value="MIP"/>
</dbReference>
<feature type="transmembrane region" description="Helical" evidence="7">
    <location>
        <begin position="50"/>
        <end position="72"/>
    </location>
</feature>
<organism evidence="8 9">
    <name type="scientific">Zostera marina</name>
    <name type="common">Eelgrass</name>
    <dbReference type="NCBI Taxonomy" id="29655"/>
    <lineage>
        <taxon>Eukaryota</taxon>
        <taxon>Viridiplantae</taxon>
        <taxon>Streptophyta</taxon>
        <taxon>Embryophyta</taxon>
        <taxon>Tracheophyta</taxon>
        <taxon>Spermatophyta</taxon>
        <taxon>Magnoliopsida</taxon>
        <taxon>Liliopsida</taxon>
        <taxon>Zosteraceae</taxon>
        <taxon>Zostera</taxon>
    </lineage>
</organism>
<protein>
    <submittedName>
        <fullName evidence="8">Aquaporin NIP1-1</fullName>
    </submittedName>
</protein>
<dbReference type="PRINTS" id="PR00783">
    <property type="entry name" value="MINTRINSICP"/>
</dbReference>
<accession>A0A0K9P1U0</accession>
<evidence type="ECO:0000256" key="7">
    <source>
        <dbReference type="SAM" id="Phobius"/>
    </source>
</evidence>
<dbReference type="Proteomes" id="UP000036987">
    <property type="component" value="Unassembled WGS sequence"/>
</dbReference>
<dbReference type="CDD" id="cd00333">
    <property type="entry name" value="MIP"/>
    <property type="match status" value="1"/>
</dbReference>
<dbReference type="Pfam" id="PF00230">
    <property type="entry name" value="MIP"/>
    <property type="match status" value="1"/>
</dbReference>
<keyword evidence="3 6" id="KW-0812">Transmembrane</keyword>
<reference evidence="9" key="1">
    <citation type="journal article" date="2016" name="Nature">
        <title>The genome of the seagrass Zostera marina reveals angiosperm adaptation to the sea.</title>
        <authorList>
            <person name="Olsen J.L."/>
            <person name="Rouze P."/>
            <person name="Verhelst B."/>
            <person name="Lin Y.-C."/>
            <person name="Bayer T."/>
            <person name="Collen J."/>
            <person name="Dattolo E."/>
            <person name="De Paoli E."/>
            <person name="Dittami S."/>
            <person name="Maumus F."/>
            <person name="Michel G."/>
            <person name="Kersting A."/>
            <person name="Lauritano C."/>
            <person name="Lohaus R."/>
            <person name="Toepel M."/>
            <person name="Tonon T."/>
            <person name="Vanneste K."/>
            <person name="Amirebrahimi M."/>
            <person name="Brakel J."/>
            <person name="Bostroem C."/>
            <person name="Chovatia M."/>
            <person name="Grimwood J."/>
            <person name="Jenkins J.W."/>
            <person name="Jueterbock A."/>
            <person name="Mraz A."/>
            <person name="Stam W.T."/>
            <person name="Tice H."/>
            <person name="Bornberg-Bauer E."/>
            <person name="Green P.J."/>
            <person name="Pearson G.A."/>
            <person name="Procaccini G."/>
            <person name="Duarte C.M."/>
            <person name="Schmutz J."/>
            <person name="Reusch T.B.H."/>
            <person name="Van de Peer Y."/>
        </authorList>
    </citation>
    <scope>NUCLEOTIDE SEQUENCE [LARGE SCALE GENOMIC DNA]</scope>
    <source>
        <strain evidence="9">cv. Finnish</strain>
    </source>
</reference>
<dbReference type="EMBL" id="LFYR01001285">
    <property type="protein sequence ID" value="KMZ62949.1"/>
    <property type="molecule type" value="Genomic_DNA"/>
</dbReference>
<dbReference type="Gene3D" id="1.20.1080.10">
    <property type="entry name" value="Glycerol uptake facilitator protein"/>
    <property type="match status" value="1"/>
</dbReference>
<dbReference type="InterPro" id="IPR022357">
    <property type="entry name" value="MIP_CS"/>
</dbReference>
<keyword evidence="5 7" id="KW-0472">Membrane</keyword>
<gene>
    <name evidence="8" type="ORF">ZOSMA_431G00060</name>
</gene>
<dbReference type="SMR" id="A0A0K9P1U0"/>
<dbReference type="GO" id="GO:0015267">
    <property type="term" value="F:channel activity"/>
    <property type="evidence" value="ECO:0007669"/>
    <property type="project" value="InterPro"/>
</dbReference>
<dbReference type="PANTHER" id="PTHR45724:SF13">
    <property type="entry name" value="AQUAPORIN NIP1-1-RELATED"/>
    <property type="match status" value="1"/>
</dbReference>
<name>A0A0K9P1U0_ZOSMR</name>
<feature type="transmembrane region" description="Helical" evidence="7">
    <location>
        <begin position="235"/>
        <end position="256"/>
    </location>
</feature>
<evidence type="ECO:0000256" key="6">
    <source>
        <dbReference type="RuleBase" id="RU000477"/>
    </source>
</evidence>
<dbReference type="PANTHER" id="PTHR45724">
    <property type="entry name" value="AQUAPORIN NIP2-1"/>
    <property type="match status" value="1"/>
</dbReference>
<feature type="transmembrane region" description="Helical" evidence="7">
    <location>
        <begin position="196"/>
        <end position="215"/>
    </location>
</feature>
<feature type="transmembrane region" description="Helical" evidence="7">
    <location>
        <begin position="166"/>
        <end position="184"/>
    </location>
</feature>
<dbReference type="PROSITE" id="PS00221">
    <property type="entry name" value="MIP"/>
    <property type="match status" value="1"/>
</dbReference>
<dbReference type="NCBIfam" id="TIGR00861">
    <property type="entry name" value="MIP"/>
    <property type="match status" value="1"/>
</dbReference>
<dbReference type="GO" id="GO:0016020">
    <property type="term" value="C:membrane"/>
    <property type="evidence" value="ECO:0007669"/>
    <property type="project" value="UniProtKB-SubCell"/>
</dbReference>
<sequence>MTGGDEERRSVNHVDNDHRVEISVEDKVAVGEKVACGCGVSLSVSFSQKIIAEFIGTYFLIFAGCASVILNLMKGTVTLPGISIVWGLVVMVMIFSVGHISGAHFNPAVTIAFATVGRFPWQQVPAYISAQVFASILASGTLRLIFGGSRELFAGTTPDGSDIQSFVLEFIATFYLMFVISSVGTDIRAFGKFAGIAIGGTVSINVIIAGPISGAALNPARTLGPAIVAKNYKSIWVYMIGPIFGAIAGAWAYNLLRFTNKHINEIVANLSIVSICKK</sequence>
<dbReference type="OMA" id="WMIADFC"/>
<dbReference type="SUPFAM" id="SSF81338">
    <property type="entry name" value="Aquaporin-like"/>
    <property type="match status" value="1"/>
</dbReference>
<evidence type="ECO:0000313" key="8">
    <source>
        <dbReference type="EMBL" id="KMZ62949.1"/>
    </source>
</evidence>